<dbReference type="STRING" id="45065.Lgee_2205"/>
<feature type="site" description="Interaction with substrate tRNA" evidence="10">
    <location>
        <position position="101"/>
    </location>
</feature>
<dbReference type="PATRIC" id="fig|45065.4.peg.2395"/>
<dbReference type="RefSeq" id="WP_028387263.1">
    <property type="nucleotide sequence ID" value="NZ_CAAAHN010000005.1"/>
</dbReference>
<dbReference type="HAMAP" id="MF_00185">
    <property type="entry name" value="IPP_trans"/>
    <property type="match status" value="1"/>
</dbReference>
<keyword evidence="6 10" id="KW-0547">Nucleotide-binding</keyword>
<feature type="region of interest" description="Interaction with substrate tRNA" evidence="10">
    <location>
        <begin position="159"/>
        <end position="163"/>
    </location>
</feature>
<proteinExistence type="inferred from homology"/>
<evidence type="ECO:0000256" key="2">
    <source>
        <dbReference type="ARBA" id="ARBA00003213"/>
    </source>
</evidence>
<evidence type="ECO:0000256" key="9">
    <source>
        <dbReference type="ARBA" id="ARBA00049563"/>
    </source>
</evidence>
<evidence type="ECO:0000256" key="4">
    <source>
        <dbReference type="ARBA" id="ARBA00022679"/>
    </source>
</evidence>
<dbReference type="EMBL" id="LNYC01000074">
    <property type="protein sequence ID" value="KTC96522.1"/>
    <property type="molecule type" value="Genomic_DNA"/>
</dbReference>
<feature type="binding site" evidence="10">
    <location>
        <begin position="10"/>
        <end position="17"/>
    </location>
    <ligand>
        <name>ATP</name>
        <dbReference type="ChEBI" id="CHEBI:30616"/>
    </ligand>
</feature>
<dbReference type="FunFam" id="1.10.20.140:FF:000001">
    <property type="entry name" value="tRNA dimethylallyltransferase"/>
    <property type="match status" value="1"/>
</dbReference>
<evidence type="ECO:0000256" key="6">
    <source>
        <dbReference type="ARBA" id="ARBA00022741"/>
    </source>
</evidence>
<evidence type="ECO:0000256" key="10">
    <source>
        <dbReference type="HAMAP-Rule" id="MF_00185"/>
    </source>
</evidence>
<dbReference type="PANTHER" id="PTHR11088:SF60">
    <property type="entry name" value="TRNA DIMETHYLALLYLTRANSFERASE"/>
    <property type="match status" value="1"/>
</dbReference>
<evidence type="ECO:0000256" key="13">
    <source>
        <dbReference type="RuleBase" id="RU003785"/>
    </source>
</evidence>
<comment type="cofactor">
    <cofactor evidence="1 10">
        <name>Mg(2+)</name>
        <dbReference type="ChEBI" id="CHEBI:18420"/>
    </cofactor>
</comment>
<comment type="caution">
    <text evidence="14">The sequence shown here is derived from an EMBL/GenBank/DDBJ whole genome shotgun (WGS) entry which is preliminary data.</text>
</comment>
<dbReference type="Proteomes" id="UP000054785">
    <property type="component" value="Unassembled WGS sequence"/>
</dbReference>
<dbReference type="EC" id="2.5.1.75" evidence="10"/>
<dbReference type="OrthoDB" id="9776390at2"/>
<comment type="subunit">
    <text evidence="10">Monomer.</text>
</comment>
<protein>
    <recommendedName>
        <fullName evidence="10">tRNA dimethylallyltransferase</fullName>
        <ecNumber evidence="10">2.5.1.75</ecNumber>
    </recommendedName>
    <alternativeName>
        <fullName evidence="10">Dimethylallyl diphosphate:tRNA dimethylallyltransferase</fullName>
        <shortName evidence="10">DMAPP:tRNA dimethylallyltransferase</shortName>
        <shortName evidence="10">DMATase</shortName>
    </alternativeName>
    <alternativeName>
        <fullName evidence="10">Isopentenyl-diphosphate:tRNA isopentenyltransferase</fullName>
        <shortName evidence="10">IPP transferase</shortName>
        <shortName evidence="10">IPPT</shortName>
        <shortName evidence="10">IPTase</shortName>
    </alternativeName>
</protein>
<keyword evidence="7 10" id="KW-0067">ATP-binding</keyword>
<evidence type="ECO:0000256" key="5">
    <source>
        <dbReference type="ARBA" id="ARBA00022694"/>
    </source>
</evidence>
<dbReference type="Gene3D" id="3.40.50.300">
    <property type="entry name" value="P-loop containing nucleotide triphosphate hydrolases"/>
    <property type="match status" value="1"/>
</dbReference>
<feature type="binding site" evidence="10">
    <location>
        <begin position="12"/>
        <end position="17"/>
    </location>
    <ligand>
        <name>substrate</name>
    </ligand>
</feature>
<name>A0A0W0TLQ8_9GAMM</name>
<comment type="function">
    <text evidence="2 10 12">Catalyzes the transfer of a dimethylallyl group onto the adenine at position 37 in tRNAs that read codons beginning with uridine, leading to the formation of N6-(dimethylallyl)adenosine (i(6)A).</text>
</comment>
<accession>A0A0W0TLQ8</accession>
<dbReference type="GO" id="GO:0006400">
    <property type="term" value="P:tRNA modification"/>
    <property type="evidence" value="ECO:0007669"/>
    <property type="project" value="TreeGrafter"/>
</dbReference>
<dbReference type="SUPFAM" id="SSF52540">
    <property type="entry name" value="P-loop containing nucleoside triphosphate hydrolases"/>
    <property type="match status" value="1"/>
</dbReference>
<dbReference type="Gene3D" id="1.10.20.140">
    <property type="match status" value="1"/>
</dbReference>
<comment type="caution">
    <text evidence="10">Lacks conserved residue(s) required for the propagation of feature annotation.</text>
</comment>
<dbReference type="InterPro" id="IPR018022">
    <property type="entry name" value="IPT"/>
</dbReference>
<keyword evidence="4 10" id="KW-0808">Transferase</keyword>
<dbReference type="AlphaFoldDB" id="A0A0W0TLQ8"/>
<evidence type="ECO:0000256" key="11">
    <source>
        <dbReference type="RuleBase" id="RU003783"/>
    </source>
</evidence>
<evidence type="ECO:0000256" key="8">
    <source>
        <dbReference type="ARBA" id="ARBA00022842"/>
    </source>
</evidence>
<organism evidence="14 15">
    <name type="scientific">Legionella geestiana</name>
    <dbReference type="NCBI Taxonomy" id="45065"/>
    <lineage>
        <taxon>Bacteria</taxon>
        <taxon>Pseudomonadati</taxon>
        <taxon>Pseudomonadota</taxon>
        <taxon>Gammaproteobacteria</taxon>
        <taxon>Legionellales</taxon>
        <taxon>Legionellaceae</taxon>
        <taxon>Legionella</taxon>
    </lineage>
</organism>
<evidence type="ECO:0000313" key="15">
    <source>
        <dbReference type="Proteomes" id="UP000054785"/>
    </source>
</evidence>
<gene>
    <name evidence="10" type="primary">miaA</name>
    <name evidence="14" type="ORF">Lgee_2205</name>
</gene>
<sequence>MPETVFCLMGPTASGKTALACELAARFPFEIVSVDSALVYREMDIGTAKPEPALLAQFPHHLINIINPDSVYSAAAFCEDAKKVCGEIFARGHYPLFTGGTMLYFRAFQEGLSELPPSDALLRATLTREAQTKGLVHMHERLKALDPVSGARIHPHDTQRILRALEVCLLSGRPFSAMRATAGPQHTYRSVNLVLLPKMRDWLHARIGQRFTEMLEAGFIEEVKSLCARWDLDAESASMRTVGYRQVFEHLAGRLEAHLLAQKGIEATRQLAKRQMTWLRAWPDAHVFAPDDPEHVREVMAFSAEILDNSG</sequence>
<dbReference type="InterPro" id="IPR039657">
    <property type="entry name" value="Dimethylallyltransferase"/>
</dbReference>
<feature type="site" description="Interaction with substrate tRNA" evidence="10">
    <location>
        <position position="123"/>
    </location>
</feature>
<dbReference type="GO" id="GO:0052381">
    <property type="term" value="F:tRNA dimethylallyltransferase activity"/>
    <property type="evidence" value="ECO:0007669"/>
    <property type="project" value="UniProtKB-UniRule"/>
</dbReference>
<comment type="catalytic activity">
    <reaction evidence="9 10 11">
        <text>adenosine(37) in tRNA + dimethylallyl diphosphate = N(6)-dimethylallyladenosine(37) in tRNA + diphosphate</text>
        <dbReference type="Rhea" id="RHEA:26482"/>
        <dbReference type="Rhea" id="RHEA-COMP:10162"/>
        <dbReference type="Rhea" id="RHEA-COMP:10375"/>
        <dbReference type="ChEBI" id="CHEBI:33019"/>
        <dbReference type="ChEBI" id="CHEBI:57623"/>
        <dbReference type="ChEBI" id="CHEBI:74411"/>
        <dbReference type="ChEBI" id="CHEBI:74415"/>
        <dbReference type="EC" id="2.5.1.75"/>
    </reaction>
</comment>
<keyword evidence="15" id="KW-1185">Reference proteome</keyword>
<dbReference type="PANTHER" id="PTHR11088">
    <property type="entry name" value="TRNA DIMETHYLALLYLTRANSFERASE"/>
    <property type="match status" value="1"/>
</dbReference>
<dbReference type="NCBIfam" id="TIGR00174">
    <property type="entry name" value="miaA"/>
    <property type="match status" value="1"/>
</dbReference>
<keyword evidence="8 10" id="KW-0460">Magnesium</keyword>
<evidence type="ECO:0000256" key="12">
    <source>
        <dbReference type="RuleBase" id="RU003784"/>
    </source>
</evidence>
<evidence type="ECO:0000313" key="14">
    <source>
        <dbReference type="EMBL" id="KTC96522.1"/>
    </source>
</evidence>
<evidence type="ECO:0000256" key="3">
    <source>
        <dbReference type="ARBA" id="ARBA00005842"/>
    </source>
</evidence>
<keyword evidence="5 10" id="KW-0819">tRNA processing</keyword>
<reference evidence="14 15" key="1">
    <citation type="submission" date="2015-11" db="EMBL/GenBank/DDBJ databases">
        <title>Genomic analysis of 38 Legionella species identifies large and diverse effector repertoires.</title>
        <authorList>
            <person name="Burstein D."/>
            <person name="Amaro F."/>
            <person name="Zusman T."/>
            <person name="Lifshitz Z."/>
            <person name="Cohen O."/>
            <person name="Gilbert J.A."/>
            <person name="Pupko T."/>
            <person name="Shuman H.A."/>
            <person name="Segal G."/>
        </authorList>
    </citation>
    <scope>NUCLEOTIDE SEQUENCE [LARGE SCALE GENOMIC DNA]</scope>
    <source>
        <strain evidence="14 15">ATCC 49504</strain>
    </source>
</reference>
<dbReference type="Pfam" id="PF01715">
    <property type="entry name" value="IPPT"/>
    <property type="match status" value="1"/>
</dbReference>
<dbReference type="InterPro" id="IPR027417">
    <property type="entry name" value="P-loop_NTPase"/>
</dbReference>
<feature type="region of interest" description="Interaction with substrate tRNA" evidence="10">
    <location>
        <begin position="35"/>
        <end position="38"/>
    </location>
</feature>
<evidence type="ECO:0000256" key="1">
    <source>
        <dbReference type="ARBA" id="ARBA00001946"/>
    </source>
</evidence>
<dbReference type="GO" id="GO:0005524">
    <property type="term" value="F:ATP binding"/>
    <property type="evidence" value="ECO:0007669"/>
    <property type="project" value="UniProtKB-UniRule"/>
</dbReference>
<comment type="similarity">
    <text evidence="3 10 13">Belongs to the IPP transferase family.</text>
</comment>
<evidence type="ECO:0000256" key="7">
    <source>
        <dbReference type="ARBA" id="ARBA00022840"/>
    </source>
</evidence>